<evidence type="ECO:0000313" key="2">
    <source>
        <dbReference type="EMBL" id="OLU44614.1"/>
    </source>
</evidence>
<keyword evidence="3" id="KW-1185">Reference proteome</keyword>
<evidence type="ECO:0000256" key="1">
    <source>
        <dbReference type="SAM" id="SignalP"/>
    </source>
</evidence>
<gene>
    <name evidence="2" type="ORF">BO225_10240</name>
</gene>
<dbReference type="STRING" id="1862672.BO225_10240"/>
<reference evidence="2 3" key="1">
    <citation type="submission" date="2016-11" db="EMBL/GenBank/DDBJ databases">
        <title>Description of two novel members of the family Erysipelotrichaceae: Ileibacterium lipovorans gen. nov., sp. nov. and Dubosiella newyorkensis, gen. nov., sp. nov.</title>
        <authorList>
            <person name="Cox L.M."/>
            <person name="Sohn J."/>
            <person name="Tyrrell K.L."/>
            <person name="Citron D.M."/>
            <person name="Lawson P.A."/>
            <person name="Patel N.B."/>
            <person name="Iizumi T."/>
            <person name="Perez-Perez G.I."/>
            <person name="Goldstein E.J."/>
            <person name="Blaser M.J."/>
        </authorList>
    </citation>
    <scope>NUCLEOTIDE SEQUENCE [LARGE SCALE GENOMIC DNA]</scope>
    <source>
        <strain evidence="2 3">NYU-BL-A4</strain>
    </source>
</reference>
<name>A0A1U7NKC9_9FIRM</name>
<accession>A0A1U7NKC9</accession>
<organism evidence="2 3">
    <name type="scientific">Dubosiella newyorkensis</name>
    <dbReference type="NCBI Taxonomy" id="1862672"/>
    <lineage>
        <taxon>Bacteria</taxon>
        <taxon>Bacillati</taxon>
        <taxon>Bacillota</taxon>
        <taxon>Erysipelotrichia</taxon>
        <taxon>Erysipelotrichales</taxon>
        <taxon>Erysipelotrichaceae</taxon>
        <taxon>Dubosiella</taxon>
    </lineage>
</organism>
<proteinExistence type="predicted"/>
<protein>
    <recommendedName>
        <fullName evidence="4">Ferrichrome ABC transporter substrate-binding protein</fullName>
    </recommendedName>
</protein>
<keyword evidence="1" id="KW-0732">Signal</keyword>
<feature type="chain" id="PRO_5038774108" description="Ferrichrome ABC transporter substrate-binding protein" evidence="1">
    <location>
        <begin position="24"/>
        <end position="221"/>
    </location>
</feature>
<dbReference type="GeneID" id="78276315"/>
<dbReference type="Proteomes" id="UP000186705">
    <property type="component" value="Unassembled WGS sequence"/>
</dbReference>
<dbReference type="EMBL" id="MPKA01000102">
    <property type="protein sequence ID" value="OLU44614.1"/>
    <property type="molecule type" value="Genomic_DNA"/>
</dbReference>
<dbReference type="AlphaFoldDB" id="A0A1U7NKC9"/>
<comment type="caution">
    <text evidence="2">The sequence shown here is derived from an EMBL/GenBank/DDBJ whole genome shotgun (WGS) entry which is preliminary data.</text>
</comment>
<evidence type="ECO:0008006" key="4">
    <source>
        <dbReference type="Google" id="ProtNLM"/>
    </source>
</evidence>
<dbReference type="RefSeq" id="WP_076342146.1">
    <property type="nucleotide sequence ID" value="NZ_CAJTMI010000064.1"/>
</dbReference>
<evidence type="ECO:0000313" key="3">
    <source>
        <dbReference type="Proteomes" id="UP000186705"/>
    </source>
</evidence>
<sequence length="221" mass="24524">MKKQMTKLLCFSLMILLSACSMPKITTVEEAKVQQDNTASTLKPNDLYWEPKDPTPYIASTYNALSSQGLDEQGQAEAVLKAFLADFLTLSNKTSDGDIGGLDYIPSSSVSDFEEYAKYYYYDAYADLLTNQGSSALPEVTNIECENIQPATISYMDQDYPGFTMDAKITYKKGQEASDFKTSAKCSIIKMQDIHYVSKSDVTSGKEAGEAKNVYRVIQVE</sequence>
<dbReference type="PROSITE" id="PS51257">
    <property type="entry name" value="PROKAR_LIPOPROTEIN"/>
    <property type="match status" value="1"/>
</dbReference>
<feature type="signal peptide" evidence="1">
    <location>
        <begin position="1"/>
        <end position="23"/>
    </location>
</feature>
<dbReference type="OrthoDB" id="1648993at2"/>